<reference evidence="4" key="2">
    <citation type="submission" date="2021-08" db="EMBL/GenBank/DDBJ databases">
        <authorList>
            <person name="Gostincar C."/>
            <person name="Sun X."/>
            <person name="Song Z."/>
            <person name="Gunde-Cimerman N."/>
        </authorList>
    </citation>
    <scope>NUCLEOTIDE SEQUENCE</scope>
    <source>
        <strain evidence="4">EXF-9911</strain>
    </source>
</reference>
<dbReference type="Gene3D" id="1.20.5.430">
    <property type="match status" value="1"/>
</dbReference>
<evidence type="ECO:0000313" key="5">
    <source>
        <dbReference type="Proteomes" id="UP000779574"/>
    </source>
</evidence>
<reference evidence="4" key="1">
    <citation type="journal article" date="2021" name="J Fungi (Basel)">
        <title>Virulence traits and population genomics of the black yeast Aureobasidium melanogenum.</title>
        <authorList>
            <person name="Cernosa A."/>
            <person name="Sun X."/>
            <person name="Gostincar C."/>
            <person name="Fang C."/>
            <person name="Gunde-Cimerman N."/>
            <person name="Song Z."/>
        </authorList>
    </citation>
    <scope>NUCLEOTIDE SEQUENCE</scope>
    <source>
        <strain evidence="4">EXF-9911</strain>
    </source>
</reference>
<dbReference type="PANTHER" id="PTHR19424">
    <property type="entry name" value="HEAT SHOCK FACTOR BINDING PROTEIN 1"/>
    <property type="match status" value="1"/>
</dbReference>
<feature type="region of interest" description="Disordered" evidence="3">
    <location>
        <begin position="18"/>
        <end position="38"/>
    </location>
</feature>
<proteinExistence type="inferred from homology"/>
<dbReference type="OrthoDB" id="4159489at2759"/>
<evidence type="ECO:0000256" key="3">
    <source>
        <dbReference type="SAM" id="MobiDB-lite"/>
    </source>
</evidence>
<dbReference type="GO" id="GO:0005829">
    <property type="term" value="C:cytosol"/>
    <property type="evidence" value="ECO:0007669"/>
    <property type="project" value="TreeGrafter"/>
</dbReference>
<dbReference type="InterPro" id="IPR009643">
    <property type="entry name" value="HS1-bd"/>
</dbReference>
<dbReference type="Proteomes" id="UP000779574">
    <property type="component" value="Unassembled WGS sequence"/>
</dbReference>
<evidence type="ECO:0000256" key="1">
    <source>
        <dbReference type="ARBA" id="ARBA00006349"/>
    </source>
</evidence>
<dbReference type="GO" id="GO:0005634">
    <property type="term" value="C:nucleus"/>
    <property type="evidence" value="ECO:0007669"/>
    <property type="project" value="TreeGrafter"/>
</dbReference>
<protein>
    <recommendedName>
        <fullName evidence="6">Heat shock factor binding protein 1</fullName>
    </recommendedName>
</protein>
<feature type="coiled-coil region" evidence="2">
    <location>
        <begin position="59"/>
        <end position="86"/>
    </location>
</feature>
<gene>
    <name evidence="4" type="ORF">KCU76_g10874</name>
</gene>
<dbReference type="GO" id="GO:0003714">
    <property type="term" value="F:transcription corepressor activity"/>
    <property type="evidence" value="ECO:0007669"/>
    <property type="project" value="InterPro"/>
</dbReference>
<dbReference type="EMBL" id="JAHFXF010000500">
    <property type="protein sequence ID" value="KAG9686638.1"/>
    <property type="molecule type" value="Genomic_DNA"/>
</dbReference>
<dbReference type="GO" id="GO:0070370">
    <property type="term" value="P:cellular heat acclimation"/>
    <property type="evidence" value="ECO:0007669"/>
    <property type="project" value="TreeGrafter"/>
</dbReference>
<organism evidence="4 5">
    <name type="scientific">Aureobasidium melanogenum</name>
    <name type="common">Aureobasidium pullulans var. melanogenum</name>
    <dbReference type="NCBI Taxonomy" id="46634"/>
    <lineage>
        <taxon>Eukaryota</taxon>
        <taxon>Fungi</taxon>
        <taxon>Dikarya</taxon>
        <taxon>Ascomycota</taxon>
        <taxon>Pezizomycotina</taxon>
        <taxon>Dothideomycetes</taxon>
        <taxon>Dothideomycetidae</taxon>
        <taxon>Dothideales</taxon>
        <taxon>Saccotheciaceae</taxon>
        <taxon>Aureobasidium</taxon>
    </lineage>
</organism>
<feature type="non-terminal residue" evidence="4">
    <location>
        <position position="1"/>
    </location>
</feature>
<feature type="compositionally biased region" description="Polar residues" evidence="3">
    <location>
        <begin position="27"/>
        <end position="38"/>
    </location>
</feature>
<comment type="caution">
    <text evidence="4">The sequence shown here is derived from an EMBL/GenBank/DDBJ whole genome shotgun (WGS) entry which is preliminary data.</text>
</comment>
<sequence>MSELQTEKDVDLNMADLNINKDHETTEASNTPDASSSEDLATVVDDLLNQLSTKFTNISSDLLTKMDEMSRRLDNLEASIQASARSQDEDSK</sequence>
<dbReference type="Pfam" id="PF06825">
    <property type="entry name" value="HSBP1"/>
    <property type="match status" value="1"/>
</dbReference>
<keyword evidence="2" id="KW-0175">Coiled coil</keyword>
<dbReference type="AlphaFoldDB" id="A0A9P8ECD7"/>
<evidence type="ECO:0000256" key="2">
    <source>
        <dbReference type="SAM" id="Coils"/>
    </source>
</evidence>
<evidence type="ECO:0008006" key="6">
    <source>
        <dbReference type="Google" id="ProtNLM"/>
    </source>
</evidence>
<dbReference type="PANTHER" id="PTHR19424:SF0">
    <property type="entry name" value="HEAT SHOCK FACTOR BINDING PROTEIN 1"/>
    <property type="match status" value="1"/>
</dbReference>
<accession>A0A9P8ECD7</accession>
<name>A0A9P8ECD7_AURME</name>
<evidence type="ECO:0000313" key="4">
    <source>
        <dbReference type="EMBL" id="KAG9686638.1"/>
    </source>
</evidence>
<comment type="similarity">
    <text evidence="1">Belongs to the HSBP1 family.</text>
</comment>